<dbReference type="InterPro" id="IPR002300">
    <property type="entry name" value="aa-tRNA-synth_Ia"/>
</dbReference>
<keyword evidence="6 9" id="KW-0648">Protein biosynthesis</keyword>
<evidence type="ECO:0000256" key="5">
    <source>
        <dbReference type="ARBA" id="ARBA00022840"/>
    </source>
</evidence>
<name>A0A8C4R6J2_EPTBU</name>
<dbReference type="Gene3D" id="3.90.740.10">
    <property type="entry name" value="Valyl/Leucyl/Isoleucyl-tRNA synthetase, editing domain"/>
    <property type="match status" value="1"/>
</dbReference>
<keyword evidence="3 9" id="KW-0436">Ligase</keyword>
<dbReference type="GO" id="GO:0004823">
    <property type="term" value="F:leucine-tRNA ligase activity"/>
    <property type="evidence" value="ECO:0007669"/>
    <property type="project" value="UniProtKB-EC"/>
</dbReference>
<keyword evidence="4 9" id="KW-0547">Nucleotide-binding</keyword>
<feature type="domain" description="Aminoacyl-tRNA synthetase class Ia" evidence="10">
    <location>
        <begin position="20"/>
        <end position="110"/>
    </location>
</feature>
<evidence type="ECO:0000256" key="6">
    <source>
        <dbReference type="ARBA" id="ARBA00022917"/>
    </source>
</evidence>
<dbReference type="NCBIfam" id="TIGR00395">
    <property type="entry name" value="leuS_arch"/>
    <property type="match status" value="1"/>
</dbReference>
<evidence type="ECO:0000313" key="15">
    <source>
        <dbReference type="Proteomes" id="UP000694388"/>
    </source>
</evidence>
<dbReference type="PANTHER" id="PTHR45794:SF1">
    <property type="entry name" value="LEUCINE--TRNA LIGASE, CYTOPLASMIC"/>
    <property type="match status" value="1"/>
</dbReference>
<sequence length="1104" mass="125615">MAERRGTSKLRVLRTIERNVQARWEREHVFEVDAPLPGSSDEKRSKFFVTFPYPYMNGRLHLGHSFSLSKAEFAVGFRRLKGDLCLFPFGFHCTGMPIKACADKLCWEMETYGNPPTFPMEDENEIDEVDVVRAEQPVKDKSKGKRSKAVAKSTGSRWQWEIMRWLGLSENEIPLFSEASYWLKYFPPLAIADLKNMGVKVDWRRSFLTTDANPYYDSFVRWQFGLLQRQCRVKFGKRYTIYSPKDKQPCMDHDRMTGEGVGPQEYTLVKIRILEPFPPKLASLSGRSVFLVAATLRPETMFGQTNCWISPGIVYVAYEACAGDGIQHVFVSTRRAARNASHQGLTPRPGEVDVLLELCGTDLLGAALHAPLARYPKVYALPMLTIREDKGTGVVTSVPSDAPDDFAALRDLKNKPALREKFGIADHMVVPFEPVPIITVPDFGNLSAVEACDRFKVTSQNDRDQLSAAKDAVYLKGFYEGVMIVSGYEGKKVEDVKKDIRQKMVATGDAVLYWEPERNIVSRSGDDCVVALCDQWYLDYGEESWRREATNCLKQMETYSKETRRNFEATLGWLKEHACSRTYGLGTRLPWDQTWLIESLSDSTIYMAFYTVSHLLQGGILDGSGKPPLGICPRHMTPEVWDYIFLADAPYPSINDAPPNAFERLRHEFRFWYPVDLRVSGKDLIPNHLTYYLYNHVSIWAGDNLCWPRAVRANGHLLLNSEKMSKSTGNFLTLEQAIETFSADGMRLMPTLSWAMAEGGILRLHCWFESVSEMLAMKPSLRIGARNTFHDRVFECEINLCVLQAEQAYERLLFKEALKMAFFEMQAAKDRYRDLAPGGMHRELVERFMELQSLILSPICPHICEHVWSMLGHSDSILQQAWPLVEQPDLSLLQASQYLATTTHEIRLKLRSLLQRKSAVPATRPSHLSIHVADCYPTWQCQILEVLRKHSEMGGLPTNKQLAAEMSALPELKPFTKRVMPFVAMLRECYERDGIAALQPELKFDERSVLRENINYLIATMELEGIDILGAGELGNKALEQCRPGRPIFVFHTKPCALLYLVNPQPHSGHFSLRNLDRIQVLAATPLSSNSSRHSQVSIRIFFS</sequence>
<reference evidence="14" key="1">
    <citation type="submission" date="2025-08" db="UniProtKB">
        <authorList>
            <consortium name="Ensembl"/>
        </authorList>
    </citation>
    <scope>IDENTIFICATION</scope>
</reference>
<comment type="similarity">
    <text evidence="1 9">Belongs to the class-I aminoacyl-tRNA synthetase family.</text>
</comment>
<dbReference type="GO" id="GO:0005524">
    <property type="term" value="F:ATP binding"/>
    <property type="evidence" value="ECO:0007669"/>
    <property type="project" value="UniProtKB-KW"/>
</dbReference>
<dbReference type="GO" id="GO:0002161">
    <property type="term" value="F:aminoacyl-tRNA deacylase activity"/>
    <property type="evidence" value="ECO:0007669"/>
    <property type="project" value="InterPro"/>
</dbReference>
<evidence type="ECO:0000259" key="10">
    <source>
        <dbReference type="Pfam" id="PF00133"/>
    </source>
</evidence>
<dbReference type="Gene3D" id="3.40.50.620">
    <property type="entry name" value="HUPs"/>
    <property type="match status" value="1"/>
</dbReference>
<dbReference type="GeneTree" id="ENSGT00390000012163"/>
<dbReference type="EC" id="6.1.1.4" evidence="2"/>
<dbReference type="Gene3D" id="1.10.730.10">
    <property type="entry name" value="Isoleucyl-tRNA Synthetase, Domain 1"/>
    <property type="match status" value="1"/>
</dbReference>
<dbReference type="InterPro" id="IPR009008">
    <property type="entry name" value="Val/Leu/Ile-tRNA-synth_edit"/>
</dbReference>
<accession>A0A8C4R6J2</accession>
<dbReference type="InterPro" id="IPR014729">
    <property type="entry name" value="Rossmann-like_a/b/a_fold"/>
</dbReference>
<dbReference type="GO" id="GO:0006429">
    <property type="term" value="P:leucyl-tRNA aminoacylation"/>
    <property type="evidence" value="ECO:0007669"/>
    <property type="project" value="InterPro"/>
</dbReference>
<evidence type="ECO:0000259" key="11">
    <source>
        <dbReference type="Pfam" id="PF08264"/>
    </source>
</evidence>
<evidence type="ECO:0000256" key="2">
    <source>
        <dbReference type="ARBA" id="ARBA00013164"/>
    </source>
</evidence>
<dbReference type="Pfam" id="PF24810">
    <property type="entry name" value="RBD_LARS1"/>
    <property type="match status" value="1"/>
</dbReference>
<feature type="domain" description="Methionyl/Valyl/Leucyl/Isoleucyl-tRNA synthetase anticodon-binding" evidence="11">
    <location>
        <begin position="791"/>
        <end position="898"/>
    </location>
</feature>
<keyword evidence="7 9" id="KW-0030">Aminoacyl-tRNA synthetase</keyword>
<dbReference type="OMA" id="KFIEWQF"/>
<dbReference type="Pfam" id="PF09334">
    <property type="entry name" value="tRNA-synt_1g"/>
    <property type="match status" value="1"/>
</dbReference>
<dbReference type="AlphaFoldDB" id="A0A8C4R6J2"/>
<dbReference type="Proteomes" id="UP000694388">
    <property type="component" value="Unplaced"/>
</dbReference>
<dbReference type="InterPro" id="IPR015413">
    <property type="entry name" value="Methionyl/Leucyl_tRNA_Synth"/>
</dbReference>
<dbReference type="SUPFAM" id="SSF50677">
    <property type="entry name" value="ValRS/IleRS/LeuRS editing domain"/>
    <property type="match status" value="1"/>
</dbReference>
<evidence type="ECO:0000256" key="8">
    <source>
        <dbReference type="ARBA" id="ARBA00030520"/>
    </source>
</evidence>
<keyword evidence="5 9" id="KW-0067">ATP-binding</keyword>
<evidence type="ECO:0000256" key="7">
    <source>
        <dbReference type="ARBA" id="ARBA00023146"/>
    </source>
</evidence>
<dbReference type="PANTHER" id="PTHR45794">
    <property type="entry name" value="LEUCYL-TRNA SYNTHETASE"/>
    <property type="match status" value="1"/>
</dbReference>
<feature type="domain" description="Leucine--tRNA ligase RagD-binding" evidence="13">
    <location>
        <begin position="932"/>
        <end position="1002"/>
    </location>
</feature>
<evidence type="ECO:0000313" key="14">
    <source>
        <dbReference type="Ensembl" id="ENSEBUP00000024321.1"/>
    </source>
</evidence>
<reference evidence="14" key="2">
    <citation type="submission" date="2025-09" db="UniProtKB">
        <authorList>
            <consortium name="Ensembl"/>
        </authorList>
    </citation>
    <scope>IDENTIFICATION</scope>
</reference>
<evidence type="ECO:0000256" key="3">
    <source>
        <dbReference type="ARBA" id="ARBA00022598"/>
    </source>
</evidence>
<dbReference type="Ensembl" id="ENSEBUT00000024895.1">
    <property type="protein sequence ID" value="ENSEBUP00000024321.1"/>
    <property type="gene ID" value="ENSEBUG00000014985.1"/>
</dbReference>
<dbReference type="InterPro" id="IPR013155">
    <property type="entry name" value="M/V/L/I-tRNA-synth_anticd-bd"/>
</dbReference>
<evidence type="ECO:0000256" key="1">
    <source>
        <dbReference type="ARBA" id="ARBA00005594"/>
    </source>
</evidence>
<proteinExistence type="inferred from homology"/>
<keyword evidence="15" id="KW-1185">Reference proteome</keyword>
<dbReference type="Pfam" id="PF08264">
    <property type="entry name" value="Anticodon_1"/>
    <property type="match status" value="1"/>
</dbReference>
<dbReference type="SUPFAM" id="SSF52374">
    <property type="entry name" value="Nucleotidylyl transferase"/>
    <property type="match status" value="1"/>
</dbReference>
<evidence type="ECO:0000256" key="4">
    <source>
        <dbReference type="ARBA" id="ARBA00022741"/>
    </source>
</evidence>
<protein>
    <recommendedName>
        <fullName evidence="2">leucine--tRNA ligase</fullName>
        <ecNumber evidence="2">6.1.1.4</ecNumber>
    </recommendedName>
    <alternativeName>
        <fullName evidence="8">Leucyl-tRNA synthetase</fullName>
    </alternativeName>
</protein>
<evidence type="ECO:0000259" key="13">
    <source>
        <dbReference type="Pfam" id="PF24810"/>
    </source>
</evidence>
<dbReference type="FunFam" id="3.90.740.10:FF:000001">
    <property type="entry name" value="Leucine--tRNA ligase, cytoplasmic"/>
    <property type="match status" value="1"/>
</dbReference>
<evidence type="ECO:0000259" key="12">
    <source>
        <dbReference type="Pfam" id="PF09334"/>
    </source>
</evidence>
<dbReference type="Pfam" id="PF00133">
    <property type="entry name" value="tRNA-synt_1"/>
    <property type="match status" value="1"/>
</dbReference>
<dbReference type="CDD" id="cd07959">
    <property type="entry name" value="Anticodon_Ia_Leu_AEc"/>
    <property type="match status" value="1"/>
</dbReference>
<dbReference type="InterPro" id="IPR004493">
    <property type="entry name" value="Leu-tRNA-synth_Ia_arc/euk"/>
</dbReference>
<dbReference type="InterPro" id="IPR009080">
    <property type="entry name" value="tRNAsynth_Ia_anticodon-bd"/>
</dbReference>
<dbReference type="InterPro" id="IPR055416">
    <property type="entry name" value="RBD_LARS1"/>
</dbReference>
<feature type="domain" description="Methionyl/Leucyl tRNA synthetase" evidence="12">
    <location>
        <begin position="678"/>
        <end position="748"/>
    </location>
</feature>
<evidence type="ECO:0000256" key="9">
    <source>
        <dbReference type="RuleBase" id="RU363039"/>
    </source>
</evidence>
<dbReference type="SUPFAM" id="SSF47323">
    <property type="entry name" value="Anticodon-binding domain of a subclass of class I aminoacyl-tRNA synthetases"/>
    <property type="match status" value="1"/>
</dbReference>
<organism evidence="14 15">
    <name type="scientific">Eptatretus burgeri</name>
    <name type="common">Inshore hagfish</name>
    <dbReference type="NCBI Taxonomy" id="7764"/>
    <lineage>
        <taxon>Eukaryota</taxon>
        <taxon>Metazoa</taxon>
        <taxon>Chordata</taxon>
        <taxon>Craniata</taxon>
        <taxon>Vertebrata</taxon>
        <taxon>Cyclostomata</taxon>
        <taxon>Myxini</taxon>
        <taxon>Myxiniformes</taxon>
        <taxon>Myxinidae</taxon>
        <taxon>Eptatretinae</taxon>
        <taxon>Eptatretus</taxon>
    </lineage>
</organism>